<name>A0A9N8DSG7_9STRA</name>
<feature type="compositionally biased region" description="Low complexity" evidence="1">
    <location>
        <begin position="44"/>
        <end position="53"/>
    </location>
</feature>
<keyword evidence="3" id="KW-1185">Reference proteome</keyword>
<gene>
    <name evidence="2" type="ORF">SEMRO_310_G113960.1</name>
</gene>
<dbReference type="EMBL" id="CAICTM010000309">
    <property type="protein sequence ID" value="CAB9507525.1"/>
    <property type="molecule type" value="Genomic_DNA"/>
</dbReference>
<reference evidence="2" key="1">
    <citation type="submission" date="2020-06" db="EMBL/GenBank/DDBJ databases">
        <authorList>
            <consortium name="Plant Systems Biology data submission"/>
        </authorList>
    </citation>
    <scope>NUCLEOTIDE SEQUENCE</scope>
    <source>
        <strain evidence="2">D6</strain>
    </source>
</reference>
<evidence type="ECO:0000313" key="2">
    <source>
        <dbReference type="EMBL" id="CAB9507525.1"/>
    </source>
</evidence>
<organism evidence="2 3">
    <name type="scientific">Seminavis robusta</name>
    <dbReference type="NCBI Taxonomy" id="568900"/>
    <lineage>
        <taxon>Eukaryota</taxon>
        <taxon>Sar</taxon>
        <taxon>Stramenopiles</taxon>
        <taxon>Ochrophyta</taxon>
        <taxon>Bacillariophyta</taxon>
        <taxon>Bacillariophyceae</taxon>
        <taxon>Bacillariophycidae</taxon>
        <taxon>Naviculales</taxon>
        <taxon>Naviculaceae</taxon>
        <taxon>Seminavis</taxon>
    </lineage>
</organism>
<proteinExistence type="predicted"/>
<comment type="caution">
    <text evidence="2">The sequence shown here is derived from an EMBL/GenBank/DDBJ whole genome shotgun (WGS) entry which is preliminary data.</text>
</comment>
<accession>A0A9N8DSG7</accession>
<feature type="region of interest" description="Disordered" evidence="1">
    <location>
        <begin position="37"/>
        <end position="198"/>
    </location>
</feature>
<sequence length="198" mass="22379">MIPTANSPSAVNDKRKRLLLRKEAMFRRANSLDSLCSMWGCEQSSPPSSPTTRRSTRRKPARISRVVSESDATPLLSEQQQRWETAQPNTDQAPRIKKADRPPTSPNRSSRTKRSRSKAASLSPPPRPCNSQTRENAHQRPRPKYCRWNSDKSFDKKDSMPRSTSRPRQLSPARSSPAAARLTLSPPRKPLRQISDAL</sequence>
<evidence type="ECO:0000313" key="3">
    <source>
        <dbReference type="Proteomes" id="UP001153069"/>
    </source>
</evidence>
<feature type="compositionally biased region" description="Basic and acidic residues" evidence="1">
    <location>
        <begin position="149"/>
        <end position="160"/>
    </location>
</feature>
<dbReference type="AlphaFoldDB" id="A0A9N8DSG7"/>
<dbReference type="Proteomes" id="UP001153069">
    <property type="component" value="Unassembled WGS sequence"/>
</dbReference>
<feature type="compositionally biased region" description="Polar residues" evidence="1">
    <location>
        <begin position="76"/>
        <end position="92"/>
    </location>
</feature>
<feature type="compositionally biased region" description="Low complexity" evidence="1">
    <location>
        <begin position="166"/>
        <end position="186"/>
    </location>
</feature>
<protein>
    <submittedName>
        <fullName evidence="2">Uncharacterized protein</fullName>
    </submittedName>
</protein>
<evidence type="ECO:0000256" key="1">
    <source>
        <dbReference type="SAM" id="MobiDB-lite"/>
    </source>
</evidence>